<accession>A0A2S7F661</accession>
<reference evidence="4 6" key="1">
    <citation type="submission" date="2016-01" db="EMBL/GenBank/DDBJ databases">
        <title>Characterization of the Clostridium difficile lineages that are prevalent in Hong Kong and China.</title>
        <authorList>
            <person name="Kwok J.S.-L."/>
            <person name="Lam W.-Y."/>
            <person name="Ip M."/>
            <person name="Chan T.-F."/>
            <person name="Hawkey P.M."/>
            <person name="Tsui S.K.-W."/>
        </authorList>
    </citation>
    <scope>NUCLEOTIDE SEQUENCE [LARGE SCALE GENOMIC DNA]</scope>
    <source>
        <strain evidence="4 6">300064</strain>
    </source>
</reference>
<dbReference type="EMBL" id="BKBC01000015">
    <property type="protein sequence ID" value="GEQ20969.1"/>
    <property type="molecule type" value="Genomic_DNA"/>
</dbReference>
<dbReference type="KEGG" id="cbut:ATN24_13410"/>
<gene>
    <name evidence="4" type="ORF">AWN73_19210</name>
    <name evidence="2" type="ORF">CBU02nite_14750</name>
    <name evidence="5" type="ORF">FF104_11930</name>
    <name evidence="3" type="ORF">GND98_005750</name>
</gene>
<dbReference type="Proteomes" id="UP000515243">
    <property type="component" value="Chromosome 1"/>
</dbReference>
<dbReference type="Pfam" id="PF16224">
    <property type="entry name" value="DUF4883"/>
    <property type="match status" value="1"/>
</dbReference>
<sequence length="162" mass="19101">MFKKFLLPLLLLLVLSLNGCISQNSKYINFTSKPNNHYYTDELKNKILNNEKFSLSVFDTNLYKEIPVNKDEFVIIDNFLTSISSDNYLQYDSKPDAKEIYRITISFDDFKYLIRVYDSSIVAISPWDGNYQEDIISMENIPLRYNLLDFCNHIQNKPIQKN</sequence>
<dbReference type="InterPro" id="IPR032619">
    <property type="entry name" value="DUF4883"/>
</dbReference>
<dbReference type="EMBL" id="CP040626">
    <property type="protein sequence ID" value="QMW91651.1"/>
    <property type="molecule type" value="Genomic_DNA"/>
</dbReference>
<dbReference type="CDD" id="cd15786">
    <property type="entry name" value="CPF_1278_like"/>
    <property type="match status" value="1"/>
</dbReference>
<organism evidence="4 6">
    <name type="scientific">Clostridium butyricum</name>
    <dbReference type="NCBI Taxonomy" id="1492"/>
    <lineage>
        <taxon>Bacteria</taxon>
        <taxon>Bacillati</taxon>
        <taxon>Bacillota</taxon>
        <taxon>Clostridia</taxon>
        <taxon>Eubacteriales</taxon>
        <taxon>Clostridiaceae</taxon>
        <taxon>Clostridium</taxon>
    </lineage>
</organism>
<dbReference type="RefSeq" id="WP_002580863.1">
    <property type="nucleotide sequence ID" value="NZ_AP019716.1"/>
</dbReference>
<evidence type="ECO:0000256" key="1">
    <source>
        <dbReference type="SAM" id="SignalP"/>
    </source>
</evidence>
<evidence type="ECO:0000313" key="4">
    <source>
        <dbReference type="EMBL" id="PPV12362.1"/>
    </source>
</evidence>
<feature type="signal peptide" evidence="1">
    <location>
        <begin position="1"/>
        <end position="19"/>
    </location>
</feature>
<dbReference type="Proteomes" id="UP000238081">
    <property type="component" value="Unassembled WGS sequence"/>
</dbReference>
<dbReference type="Proteomes" id="UP000321089">
    <property type="component" value="Unassembled WGS sequence"/>
</dbReference>
<evidence type="ECO:0008006" key="10">
    <source>
        <dbReference type="Google" id="ProtNLM"/>
    </source>
</evidence>
<dbReference type="EMBL" id="LRDH01000149">
    <property type="protein sequence ID" value="PPV12362.1"/>
    <property type="molecule type" value="Genomic_DNA"/>
</dbReference>
<dbReference type="OrthoDB" id="1937023at2"/>
<feature type="chain" id="PRO_5044070656" description="Lipoprotein" evidence="1">
    <location>
        <begin position="20"/>
        <end position="162"/>
    </location>
</feature>
<evidence type="ECO:0000313" key="9">
    <source>
        <dbReference type="Proteomes" id="UP000515243"/>
    </source>
</evidence>
<protein>
    <recommendedName>
        <fullName evidence="10">Lipoprotein</fullName>
    </recommendedName>
</protein>
<evidence type="ECO:0000313" key="6">
    <source>
        <dbReference type="Proteomes" id="UP000238081"/>
    </source>
</evidence>
<dbReference type="EMBL" id="WOFV02000012">
    <property type="protein sequence ID" value="NAS17388.1"/>
    <property type="molecule type" value="Genomic_DNA"/>
</dbReference>
<evidence type="ECO:0000313" key="5">
    <source>
        <dbReference type="EMBL" id="QMW91651.1"/>
    </source>
</evidence>
<proteinExistence type="predicted"/>
<reference evidence="3 8" key="4">
    <citation type="submission" date="2020-01" db="EMBL/GenBank/DDBJ databases">
        <title>Genome sequence of a 1,3-propanediol producer, Clostridium butyricum S3.</title>
        <authorList>
            <person name="Zhou J."/>
        </authorList>
    </citation>
    <scope>NUCLEOTIDE SEQUENCE [LARGE SCALE GENOMIC DNA]</scope>
    <source>
        <strain evidence="3 8">S3</strain>
    </source>
</reference>
<reference evidence="5 9" key="2">
    <citation type="submission" date="2019-05" db="EMBL/GenBank/DDBJ databases">
        <authorList>
            <person name="Schori C."/>
            <person name="Ahrens C."/>
        </authorList>
    </citation>
    <scope>NUCLEOTIDE SEQUENCE [LARGE SCALE GENOMIC DNA]</scope>
    <source>
        <strain evidence="5 9">DSM 10702</strain>
    </source>
</reference>
<dbReference type="Proteomes" id="UP000474042">
    <property type="component" value="Unassembled WGS sequence"/>
</dbReference>
<name>A0A2S7F661_CLOBU</name>
<dbReference type="Gene3D" id="3.30.1490.410">
    <property type="entry name" value="Uncharacterised protein PF16224, DUF4883"/>
    <property type="match status" value="1"/>
</dbReference>
<dbReference type="AlphaFoldDB" id="A0A2S7F661"/>
<reference evidence="2 7" key="3">
    <citation type="submission" date="2019-07" db="EMBL/GenBank/DDBJ databases">
        <title>Whole genome shotgun sequence of Clostridium butyricum NBRC 3858.</title>
        <authorList>
            <person name="Hosoyama A."/>
            <person name="Uohara A."/>
            <person name="Ohji S."/>
            <person name="Ichikawa N."/>
        </authorList>
    </citation>
    <scope>NUCLEOTIDE SEQUENCE [LARGE SCALE GENOMIC DNA]</scope>
    <source>
        <strain evidence="2 7">NBRC 3858</strain>
    </source>
</reference>
<dbReference type="GeneID" id="92944887"/>
<evidence type="ECO:0000313" key="7">
    <source>
        <dbReference type="Proteomes" id="UP000321089"/>
    </source>
</evidence>
<keyword evidence="1" id="KW-0732">Signal</keyword>
<evidence type="ECO:0000313" key="8">
    <source>
        <dbReference type="Proteomes" id="UP000474042"/>
    </source>
</evidence>
<evidence type="ECO:0000313" key="2">
    <source>
        <dbReference type="EMBL" id="GEQ20969.1"/>
    </source>
</evidence>
<evidence type="ECO:0000313" key="3">
    <source>
        <dbReference type="EMBL" id="NAS17388.1"/>
    </source>
</evidence>